<organism evidence="3 4">
    <name type="scientific">Candidatus Viadribacter manganicus</name>
    <dbReference type="NCBI Taxonomy" id="1759059"/>
    <lineage>
        <taxon>Bacteria</taxon>
        <taxon>Pseudomonadati</taxon>
        <taxon>Pseudomonadota</taxon>
        <taxon>Alphaproteobacteria</taxon>
        <taxon>Hyphomonadales</taxon>
        <taxon>Hyphomonadaceae</taxon>
        <taxon>Candidatus Viadribacter</taxon>
    </lineage>
</organism>
<dbReference type="EMBL" id="CP013244">
    <property type="protein sequence ID" value="ANP46897.1"/>
    <property type="molecule type" value="Genomic_DNA"/>
</dbReference>
<feature type="signal peptide" evidence="1">
    <location>
        <begin position="1"/>
        <end position="20"/>
    </location>
</feature>
<dbReference type="SUPFAM" id="SSF52096">
    <property type="entry name" value="ClpP/crotonase"/>
    <property type="match status" value="1"/>
</dbReference>
<dbReference type="SMART" id="SM00228">
    <property type="entry name" value="PDZ"/>
    <property type="match status" value="1"/>
</dbReference>
<feature type="chain" id="PRO_5008518909" description="PDZ domain-containing protein" evidence="1">
    <location>
        <begin position="21"/>
        <end position="458"/>
    </location>
</feature>
<dbReference type="CDD" id="cd07563">
    <property type="entry name" value="Peptidase_S41_IRBP"/>
    <property type="match status" value="1"/>
</dbReference>
<proteinExistence type="predicted"/>
<dbReference type="PANTHER" id="PTHR11261">
    <property type="entry name" value="INTERPHOTORECEPTOR RETINOID-BINDING PROTEIN"/>
    <property type="match status" value="1"/>
</dbReference>
<evidence type="ECO:0000256" key="1">
    <source>
        <dbReference type="SAM" id="SignalP"/>
    </source>
</evidence>
<dbReference type="KEGG" id="cbot:ATE48_13715"/>
<dbReference type="InterPro" id="IPR036034">
    <property type="entry name" value="PDZ_sf"/>
</dbReference>
<gene>
    <name evidence="3" type="ORF">ATE48_13715</name>
</gene>
<dbReference type="SUPFAM" id="SSF50156">
    <property type="entry name" value="PDZ domain-like"/>
    <property type="match status" value="1"/>
</dbReference>
<dbReference type="PROSITE" id="PS50106">
    <property type="entry name" value="PDZ"/>
    <property type="match status" value="1"/>
</dbReference>
<dbReference type="OrthoDB" id="9758793at2"/>
<accession>A0A1B1AK10</accession>
<protein>
    <recommendedName>
        <fullName evidence="2">PDZ domain-containing protein</fullName>
    </recommendedName>
</protein>
<dbReference type="Proteomes" id="UP000092498">
    <property type="component" value="Chromosome"/>
</dbReference>
<dbReference type="RefSeq" id="WP_066772422.1">
    <property type="nucleotide sequence ID" value="NZ_CP013244.1"/>
</dbReference>
<feature type="domain" description="PDZ" evidence="2">
    <location>
        <begin position="366"/>
        <end position="437"/>
    </location>
</feature>
<reference evidence="3 4" key="1">
    <citation type="submission" date="2015-11" db="EMBL/GenBank/DDBJ databases">
        <title>Whole-Genome Sequence of Candidatus Oderbacter manganicum from the National Park Lower Oder Valley, Germany.</title>
        <authorList>
            <person name="Braun B."/>
            <person name="Liere K."/>
            <person name="Szewzyk U."/>
        </authorList>
    </citation>
    <scope>NUCLEOTIDE SEQUENCE [LARGE SCALE GENOMIC DNA]</scope>
    <source>
        <strain evidence="3 4">OTSz_A_272</strain>
    </source>
</reference>
<dbReference type="InParanoid" id="A0A1B1AK10"/>
<dbReference type="Pfam" id="PF00595">
    <property type="entry name" value="PDZ"/>
    <property type="match status" value="1"/>
</dbReference>
<evidence type="ECO:0000313" key="3">
    <source>
        <dbReference type="EMBL" id="ANP46897.1"/>
    </source>
</evidence>
<dbReference type="Pfam" id="PF11918">
    <property type="entry name" value="Peptidase_S41_N"/>
    <property type="match status" value="1"/>
</dbReference>
<dbReference type="InterPro" id="IPR005151">
    <property type="entry name" value="Tail-specific_protease"/>
</dbReference>
<dbReference type="STRING" id="1759059.ATE48_13715"/>
<dbReference type="Gene3D" id="3.90.226.10">
    <property type="entry name" value="2-enoyl-CoA Hydratase, Chain A, domain 1"/>
    <property type="match status" value="1"/>
</dbReference>
<name>A0A1B1AK10_9PROT</name>
<dbReference type="Gene3D" id="2.30.42.10">
    <property type="match status" value="1"/>
</dbReference>
<dbReference type="Pfam" id="PF03572">
    <property type="entry name" value="Peptidase_S41"/>
    <property type="match status" value="1"/>
</dbReference>
<dbReference type="InterPro" id="IPR001478">
    <property type="entry name" value="PDZ"/>
</dbReference>
<dbReference type="PANTHER" id="PTHR11261:SF3">
    <property type="entry name" value="RETINOL-BINDING PROTEIN 3"/>
    <property type="match status" value="1"/>
</dbReference>
<evidence type="ECO:0000313" key="4">
    <source>
        <dbReference type="Proteomes" id="UP000092498"/>
    </source>
</evidence>
<dbReference type="InterPro" id="IPR029045">
    <property type="entry name" value="ClpP/crotonase-like_dom_sf"/>
</dbReference>
<keyword evidence="4" id="KW-1185">Reference proteome</keyword>
<dbReference type="AlphaFoldDB" id="A0A1B1AK10"/>
<dbReference type="Gene3D" id="3.30.750.44">
    <property type="match status" value="1"/>
</dbReference>
<evidence type="ECO:0000259" key="2">
    <source>
        <dbReference type="PROSITE" id="PS50106"/>
    </source>
</evidence>
<dbReference type="GO" id="GO:0008236">
    <property type="term" value="F:serine-type peptidase activity"/>
    <property type="evidence" value="ECO:0007669"/>
    <property type="project" value="InterPro"/>
</dbReference>
<sequence>MNLVQSLAAAAAAIVVAATAGSPAPAQTMSQAMAETRAALTPDAIRGAVEELASILQQRYVFPDAANQYAEHLRSRAQAGAYDGASDPQQLAAQLTGELNSIHRDAHLRVTLNGGSETGRRVLRAPPGDDAFGEAQWLADGVAYLRINIIPGDDASKARMGQILDQYAEANALVLDLRTCRGGTLGVMDVLLSRLYSQPRQLMTMDTRRGADGGLEDFYAGASTMHEVQSAPRNVRRWQHWAQPTSPVSSLADARVFVLTDETASACEHLSLALKETGRATLIGATTRGAGNYGGEEAFGNGVFQVFLPIGRSYIERTGQGWESVGVAPDRAVAPQEALNEALRELNVAPNAMTQALAQIRAPRDTVRVDGAASPTRRYGIGTAMQVGASSLEVMEIAPGFPAARSGLQAGDRIVSINGAPVSSLSADQFSAAMRASALTLDVLRGSERMTLRMSLDS</sequence>
<dbReference type="SMART" id="SM00245">
    <property type="entry name" value="TSPc"/>
    <property type="match status" value="1"/>
</dbReference>
<keyword evidence="1" id="KW-0732">Signal</keyword>
<dbReference type="GO" id="GO:0006508">
    <property type="term" value="P:proteolysis"/>
    <property type="evidence" value="ECO:0007669"/>
    <property type="project" value="InterPro"/>
</dbReference>